<dbReference type="SUPFAM" id="SSF57850">
    <property type="entry name" value="RING/U-box"/>
    <property type="match status" value="1"/>
</dbReference>
<dbReference type="PROSITE" id="PS50089">
    <property type="entry name" value="ZF_RING_2"/>
    <property type="match status" value="1"/>
</dbReference>
<dbReference type="Gene3D" id="3.30.40.10">
    <property type="entry name" value="Zinc/RING finger domain, C3HC4 (zinc finger)"/>
    <property type="match status" value="1"/>
</dbReference>
<dbReference type="SUPFAM" id="SSF46934">
    <property type="entry name" value="UBA-like"/>
    <property type="match status" value="1"/>
</dbReference>
<keyword evidence="1" id="KW-0479">Metal-binding</keyword>
<dbReference type="Pfam" id="PF00627">
    <property type="entry name" value="UBA"/>
    <property type="match status" value="1"/>
</dbReference>
<feature type="domain" description="RING-type" evidence="4">
    <location>
        <begin position="98"/>
        <end position="147"/>
    </location>
</feature>
<dbReference type="InterPro" id="IPR015940">
    <property type="entry name" value="UBA"/>
</dbReference>
<evidence type="ECO:0000256" key="2">
    <source>
        <dbReference type="SAM" id="Phobius"/>
    </source>
</evidence>
<dbReference type="InterPro" id="IPR013083">
    <property type="entry name" value="Znf_RING/FYVE/PHD"/>
</dbReference>
<dbReference type="AlphaFoldDB" id="A0A9P1DC11"/>
<dbReference type="PROSITE" id="PS50030">
    <property type="entry name" value="UBA"/>
    <property type="match status" value="1"/>
</dbReference>
<comment type="caution">
    <text evidence="5">The sequence shown here is derived from an EMBL/GenBank/DDBJ whole genome shotgun (WGS) entry which is preliminary data.</text>
</comment>
<keyword evidence="2" id="KW-1133">Transmembrane helix</keyword>
<dbReference type="Gene3D" id="1.10.8.10">
    <property type="entry name" value="DNA helicase RuvA subunit, C-terminal domain"/>
    <property type="match status" value="1"/>
</dbReference>
<dbReference type="EMBL" id="CAMXCT030003882">
    <property type="protein sequence ID" value="CAL4794002.1"/>
    <property type="molecule type" value="Genomic_DNA"/>
</dbReference>
<protein>
    <submittedName>
        <fullName evidence="7">UBA domain-containing protein</fullName>
    </submittedName>
</protein>
<evidence type="ECO:0000259" key="4">
    <source>
        <dbReference type="PROSITE" id="PS50089"/>
    </source>
</evidence>
<sequence>MDQQALILSEVCGAHVDSCSAALSHCDGDIDQAATLLMETVQERNDPLSQLIEMGYDRHRAEHALSSGDGTVQMALDFLQVSSPPVPRGSDMRSIGLCAICTEHLSPSDAAMRCEGAGHHFGHAACLAQWIQTCESRNQEPTCPECRGPLQLRRRRVQEFLDELPENASPERRQVVRNILERVPAGDEWQRIRCNKAAGFAALIATGALVIGFLAK</sequence>
<dbReference type="OrthoDB" id="424775at2759"/>
<keyword evidence="1" id="KW-0862">Zinc</keyword>
<dbReference type="InterPro" id="IPR001841">
    <property type="entry name" value="Znf_RING"/>
</dbReference>
<proteinExistence type="predicted"/>
<accession>A0A9P1DC11</accession>
<reference evidence="6" key="2">
    <citation type="submission" date="2024-04" db="EMBL/GenBank/DDBJ databases">
        <authorList>
            <person name="Chen Y."/>
            <person name="Shah S."/>
            <person name="Dougan E. K."/>
            <person name="Thang M."/>
            <person name="Chan C."/>
        </authorList>
    </citation>
    <scope>NUCLEOTIDE SEQUENCE [LARGE SCALE GENOMIC DNA]</scope>
</reference>
<evidence type="ECO:0000259" key="3">
    <source>
        <dbReference type="PROSITE" id="PS50030"/>
    </source>
</evidence>
<name>A0A9P1DC11_9DINO</name>
<dbReference type="SMART" id="SM00165">
    <property type="entry name" value="UBA"/>
    <property type="match status" value="1"/>
</dbReference>
<evidence type="ECO:0000313" key="5">
    <source>
        <dbReference type="EMBL" id="CAI4006690.1"/>
    </source>
</evidence>
<keyword evidence="2" id="KW-0472">Membrane</keyword>
<dbReference type="EMBL" id="CAMXCT020003882">
    <property type="protein sequence ID" value="CAL1160065.1"/>
    <property type="molecule type" value="Genomic_DNA"/>
</dbReference>
<evidence type="ECO:0000256" key="1">
    <source>
        <dbReference type="PROSITE-ProRule" id="PRU00175"/>
    </source>
</evidence>
<keyword evidence="2" id="KW-0812">Transmembrane</keyword>
<dbReference type="Proteomes" id="UP001152797">
    <property type="component" value="Unassembled WGS sequence"/>
</dbReference>
<organism evidence="5">
    <name type="scientific">Cladocopium goreaui</name>
    <dbReference type="NCBI Taxonomy" id="2562237"/>
    <lineage>
        <taxon>Eukaryota</taxon>
        <taxon>Sar</taxon>
        <taxon>Alveolata</taxon>
        <taxon>Dinophyceae</taxon>
        <taxon>Suessiales</taxon>
        <taxon>Symbiodiniaceae</taxon>
        <taxon>Cladocopium</taxon>
    </lineage>
</organism>
<reference evidence="5" key="1">
    <citation type="submission" date="2022-10" db="EMBL/GenBank/DDBJ databases">
        <authorList>
            <person name="Chen Y."/>
            <person name="Dougan E. K."/>
            <person name="Chan C."/>
            <person name="Rhodes N."/>
            <person name="Thang M."/>
        </authorList>
    </citation>
    <scope>NUCLEOTIDE SEQUENCE</scope>
</reference>
<keyword evidence="1" id="KW-0863">Zinc-finger</keyword>
<keyword evidence="8" id="KW-1185">Reference proteome</keyword>
<gene>
    <name evidence="5" type="ORF">C1SCF055_LOCUS32306</name>
</gene>
<dbReference type="InterPro" id="IPR009060">
    <property type="entry name" value="UBA-like_sf"/>
</dbReference>
<dbReference type="EMBL" id="CAMXCT010003882">
    <property type="protein sequence ID" value="CAI4006690.1"/>
    <property type="molecule type" value="Genomic_DNA"/>
</dbReference>
<evidence type="ECO:0000313" key="6">
    <source>
        <dbReference type="EMBL" id="CAL1160065.1"/>
    </source>
</evidence>
<evidence type="ECO:0000313" key="8">
    <source>
        <dbReference type="Proteomes" id="UP001152797"/>
    </source>
</evidence>
<evidence type="ECO:0000313" key="7">
    <source>
        <dbReference type="EMBL" id="CAL4794002.1"/>
    </source>
</evidence>
<dbReference type="GO" id="GO:0008270">
    <property type="term" value="F:zinc ion binding"/>
    <property type="evidence" value="ECO:0007669"/>
    <property type="project" value="UniProtKB-KW"/>
</dbReference>
<feature type="domain" description="UBA" evidence="3">
    <location>
        <begin position="40"/>
        <end position="82"/>
    </location>
</feature>
<feature type="transmembrane region" description="Helical" evidence="2">
    <location>
        <begin position="197"/>
        <end position="215"/>
    </location>
</feature>